<keyword evidence="4" id="KW-1185">Reference proteome</keyword>
<dbReference type="PRINTS" id="PR01438">
    <property type="entry name" value="UNVRSLSTRESS"/>
</dbReference>
<dbReference type="RefSeq" id="WP_165339080.1">
    <property type="nucleotide sequence ID" value="NZ_JAAKZX010000021.1"/>
</dbReference>
<evidence type="ECO:0000313" key="3">
    <source>
        <dbReference type="EMBL" id="NGO42454.1"/>
    </source>
</evidence>
<dbReference type="Proteomes" id="UP001518140">
    <property type="component" value="Unassembled WGS sequence"/>
</dbReference>
<dbReference type="PANTHER" id="PTHR46553:SF3">
    <property type="entry name" value="ADENINE NUCLEOTIDE ALPHA HYDROLASES-LIKE SUPERFAMILY PROTEIN"/>
    <property type="match status" value="1"/>
</dbReference>
<comment type="similarity">
    <text evidence="1">Belongs to the universal stress protein A family.</text>
</comment>
<evidence type="ECO:0000256" key="1">
    <source>
        <dbReference type="ARBA" id="ARBA00008791"/>
    </source>
</evidence>
<evidence type="ECO:0000259" key="2">
    <source>
        <dbReference type="Pfam" id="PF00582"/>
    </source>
</evidence>
<feature type="domain" description="UspA" evidence="2">
    <location>
        <begin position="6"/>
        <end position="131"/>
    </location>
</feature>
<dbReference type="InterPro" id="IPR006015">
    <property type="entry name" value="Universal_stress_UspA"/>
</dbReference>
<organism evidence="3 4">
    <name type="scientific">Streptomyces ureilyticus</name>
    <dbReference type="NCBI Taxonomy" id="1775131"/>
    <lineage>
        <taxon>Bacteria</taxon>
        <taxon>Bacillati</taxon>
        <taxon>Actinomycetota</taxon>
        <taxon>Actinomycetes</taxon>
        <taxon>Kitasatosporales</taxon>
        <taxon>Streptomycetaceae</taxon>
        <taxon>Streptomyces</taxon>
    </lineage>
</organism>
<dbReference type="SUPFAM" id="SSF52402">
    <property type="entry name" value="Adenine nucleotide alpha hydrolases-like"/>
    <property type="match status" value="2"/>
</dbReference>
<gene>
    <name evidence="3" type="ORF">G6048_09860</name>
</gene>
<sequence length="291" mass="30464">MSKDTRAITVGVDGSRAGLDAADWAAREALRRHLALRLLQAGPDPAAPSDGRPSRVTLDRAAVQLAYAHPALDIMARRTETPAVPALLAAAAESEALALGSRGFSDVAGFLVGSVARAVASRAERPVVLVRAGELPEDERVPVDEATPPAKAPYLPVVLGLDLAHPADGLIGYAFDAAAVRAAPLHVVHAWTLPPPSGYVIGTRTLDDTAGLEDANRRSLAVILRPWRHKFPETTVIEEVAYGLAGHHLLKASIQAGLLVIGRATSGPGLGRVAHFVIHHCACPVAVVPHD</sequence>
<proteinExistence type="inferred from homology"/>
<protein>
    <submittedName>
        <fullName evidence="3">Universal stress protein</fullName>
    </submittedName>
</protein>
<evidence type="ECO:0000313" key="4">
    <source>
        <dbReference type="Proteomes" id="UP001518140"/>
    </source>
</evidence>
<reference evidence="3 4" key="1">
    <citation type="submission" date="2020-02" db="EMBL/GenBank/DDBJ databases">
        <title>Whole-genome analyses of novel actinobacteria.</title>
        <authorList>
            <person name="Sahin N."/>
            <person name="Tokatli A."/>
        </authorList>
    </citation>
    <scope>NUCLEOTIDE SEQUENCE [LARGE SCALE GENOMIC DNA]</scope>
    <source>
        <strain evidence="3 4">YC419</strain>
    </source>
</reference>
<dbReference type="InterPro" id="IPR014729">
    <property type="entry name" value="Rossmann-like_a/b/a_fold"/>
</dbReference>
<dbReference type="Pfam" id="PF00582">
    <property type="entry name" value="Usp"/>
    <property type="match status" value="2"/>
</dbReference>
<dbReference type="PANTHER" id="PTHR46553">
    <property type="entry name" value="ADENINE NUCLEOTIDE ALPHA HYDROLASES-LIKE SUPERFAMILY PROTEIN"/>
    <property type="match status" value="1"/>
</dbReference>
<accession>A0ABX0DRK4</accession>
<dbReference type="InterPro" id="IPR006016">
    <property type="entry name" value="UspA"/>
</dbReference>
<comment type="caution">
    <text evidence="3">The sequence shown here is derived from an EMBL/GenBank/DDBJ whole genome shotgun (WGS) entry which is preliminary data.</text>
</comment>
<feature type="domain" description="UspA" evidence="2">
    <location>
        <begin position="154"/>
        <end position="289"/>
    </location>
</feature>
<dbReference type="Gene3D" id="3.40.50.620">
    <property type="entry name" value="HUPs"/>
    <property type="match status" value="2"/>
</dbReference>
<dbReference type="EMBL" id="JAAKZX010000021">
    <property type="protein sequence ID" value="NGO42454.1"/>
    <property type="molecule type" value="Genomic_DNA"/>
</dbReference>
<name>A0ABX0DRK4_9ACTN</name>